<gene>
    <name evidence="3" type="ORF">Vafri_6941</name>
</gene>
<dbReference type="EMBL" id="BNCO01000009">
    <property type="protein sequence ID" value="GIL50808.1"/>
    <property type="molecule type" value="Genomic_DNA"/>
</dbReference>
<dbReference type="Gene3D" id="1.10.510.10">
    <property type="entry name" value="Transferase(Phosphotransferase) domain 1"/>
    <property type="match status" value="1"/>
</dbReference>
<keyword evidence="4" id="KW-1185">Reference proteome</keyword>
<feature type="compositionally biased region" description="Polar residues" evidence="1">
    <location>
        <begin position="1023"/>
        <end position="1034"/>
    </location>
</feature>
<name>A0A8J4EYN1_9CHLO</name>
<feature type="compositionally biased region" description="Polar residues" evidence="1">
    <location>
        <begin position="331"/>
        <end position="345"/>
    </location>
</feature>
<feature type="region of interest" description="Disordered" evidence="1">
    <location>
        <begin position="238"/>
        <end position="294"/>
    </location>
</feature>
<evidence type="ECO:0000256" key="1">
    <source>
        <dbReference type="SAM" id="MobiDB-lite"/>
    </source>
</evidence>
<dbReference type="SUPFAM" id="SSF56112">
    <property type="entry name" value="Protein kinase-like (PK-like)"/>
    <property type="match status" value="1"/>
</dbReference>
<dbReference type="AlphaFoldDB" id="A0A8J4EYN1"/>
<dbReference type="GO" id="GO:0005524">
    <property type="term" value="F:ATP binding"/>
    <property type="evidence" value="ECO:0007669"/>
    <property type="project" value="InterPro"/>
</dbReference>
<feature type="compositionally biased region" description="Low complexity" evidence="1">
    <location>
        <begin position="995"/>
        <end position="1013"/>
    </location>
</feature>
<sequence>MLTGRKPWSLKDSRNLSYAERSILEAPGLKDPVFLSLSSAARELVLAMMADDPRVRPSSAEVLRHPFVMQSLSAGGGQAALDDVIKRRMAQLASLRRFRGLSFAMMASRQEGQHLADFTKQLTERRKAIHRDLLVRAKTRQSMEMERNKLQLAAGHELRGNNGSVGKQTRPQQPPLLPKAPQLSRKRGAVGVAGYSPASPSADRGSIDSACSQQPLLMQQQQQQEQQAVRDLRQSVTLTNESASNHCKQNQQQSTHQQLDGSRHSLDSMASSVSSRQPLVGGGGGGGGVVALPSHHTSHHPLWLAVPVGTPPNQGPLGAAEIAGSGHRKSGSSQHPVRRSNSYQQQRHVLDTVAEPEEGPSGVEGAAAPLLHPQQQQAAPGASGAVRSRGWSITERQNAGVPTAAATKILPPLPPPQQQQLQSTIRSRRFVKDSELELAAVDPLALIRELPVYAMGSTLGRAHSAPESLATSLLPLMSSGGSLGSRGDVGGLRVASGSSDGATDALFDRVAMGADMRAVSANSWTLNLLGNADLLAALTGVPLAHRISSASLDTSVHGGTAMYGEALAAMINAARWSSGDAAATANAVLQRLRSDVSRGGGALSPASREASAHQVMVAALAAARAGSSTHGGSAATAAMSTGQHSLPTWTVFATAATAAGVAPAETPTRSIAAGVDDRAAVDAAAAFAKPSLPPSKAASQGDVALCPSSDLHGKRTGQPRVLFGDCAAPPLSPPLDCADTSAVPPSSVSGVPRGGGLIACAGSPLPLLRTLRHGDDPDGAGGGPSCDVKYTCLHLSASSRQLGVALPMAAGSPAAAAAEATVEAAASSAAAVPASAAFQPAWPFVRRPSLALVDVDDQIAAQRASLEESFHARKLCIPLHGGGGSGSPAAASTTITGSSGDLSSHGRSSRIDSAFGSSAIIQHSPTDGALKATPPNASLKLSFGLGLALQQELRALAQGASASLSGGAMKSPPSLARITESSDLGDSPGSGCGGDTTAAAAAASARAGKASRGQQPGNGLPAQPSSEAVLSTRASKGAPPAGKARDAVPPASSPRARDQVPGCEDRWRSPFEALAVEPIVDAGSAKNPIPRADR</sequence>
<dbReference type="Proteomes" id="UP000747399">
    <property type="component" value="Unassembled WGS sequence"/>
</dbReference>
<feature type="compositionally biased region" description="Polar residues" evidence="1">
    <location>
        <begin position="161"/>
        <end position="170"/>
    </location>
</feature>
<evidence type="ECO:0000313" key="3">
    <source>
        <dbReference type="EMBL" id="GIL50808.1"/>
    </source>
</evidence>
<feature type="region of interest" description="Disordered" evidence="1">
    <location>
        <begin position="309"/>
        <end position="345"/>
    </location>
</feature>
<feature type="region of interest" description="Disordered" evidence="1">
    <location>
        <begin position="963"/>
        <end position="1066"/>
    </location>
</feature>
<reference evidence="3" key="1">
    <citation type="journal article" date="2021" name="Proc. Natl. Acad. Sci. U.S.A.">
        <title>Three genomes in the algal genus Volvox reveal the fate of a haploid sex-determining region after a transition to homothallism.</title>
        <authorList>
            <person name="Yamamoto K."/>
            <person name="Hamaji T."/>
            <person name="Kawai-Toyooka H."/>
            <person name="Matsuzaki R."/>
            <person name="Takahashi F."/>
            <person name="Nishimura Y."/>
            <person name="Kawachi M."/>
            <person name="Noguchi H."/>
            <person name="Minakuchi Y."/>
            <person name="Umen J.G."/>
            <person name="Toyoda A."/>
            <person name="Nozaki H."/>
        </authorList>
    </citation>
    <scope>NUCLEOTIDE SEQUENCE</scope>
    <source>
        <strain evidence="3">NIES-3780</strain>
    </source>
</reference>
<proteinExistence type="predicted"/>
<feature type="compositionally biased region" description="Gly residues" evidence="1">
    <location>
        <begin position="280"/>
        <end position="289"/>
    </location>
</feature>
<dbReference type="PROSITE" id="PS50011">
    <property type="entry name" value="PROTEIN_KINASE_DOM"/>
    <property type="match status" value="1"/>
</dbReference>
<protein>
    <recommendedName>
        <fullName evidence="2">Protein kinase domain-containing protein</fullName>
    </recommendedName>
</protein>
<feature type="domain" description="Protein kinase" evidence="2">
    <location>
        <begin position="1"/>
        <end position="68"/>
    </location>
</feature>
<feature type="compositionally biased region" description="Low complexity" evidence="1">
    <location>
        <begin position="887"/>
        <end position="906"/>
    </location>
</feature>
<dbReference type="GO" id="GO:0004672">
    <property type="term" value="F:protein kinase activity"/>
    <property type="evidence" value="ECO:0007669"/>
    <property type="project" value="InterPro"/>
</dbReference>
<dbReference type="InterPro" id="IPR000719">
    <property type="entry name" value="Prot_kinase_dom"/>
</dbReference>
<organism evidence="3 4">
    <name type="scientific">Volvox africanus</name>
    <dbReference type="NCBI Taxonomy" id="51714"/>
    <lineage>
        <taxon>Eukaryota</taxon>
        <taxon>Viridiplantae</taxon>
        <taxon>Chlorophyta</taxon>
        <taxon>core chlorophytes</taxon>
        <taxon>Chlorophyceae</taxon>
        <taxon>CS clade</taxon>
        <taxon>Chlamydomonadales</taxon>
        <taxon>Volvocaceae</taxon>
        <taxon>Volvox</taxon>
    </lineage>
</organism>
<evidence type="ECO:0000259" key="2">
    <source>
        <dbReference type="PROSITE" id="PS50011"/>
    </source>
</evidence>
<feature type="region of interest" description="Disordered" evidence="1">
    <location>
        <begin position="158"/>
        <end position="208"/>
    </location>
</feature>
<feature type="compositionally biased region" description="Basic and acidic residues" evidence="1">
    <location>
        <begin position="1055"/>
        <end position="1066"/>
    </location>
</feature>
<feature type="region of interest" description="Disordered" evidence="1">
    <location>
        <begin position="882"/>
        <end position="908"/>
    </location>
</feature>
<dbReference type="InterPro" id="IPR011009">
    <property type="entry name" value="Kinase-like_dom_sf"/>
</dbReference>
<evidence type="ECO:0000313" key="4">
    <source>
        <dbReference type="Proteomes" id="UP000747399"/>
    </source>
</evidence>
<accession>A0A8J4EYN1</accession>
<comment type="caution">
    <text evidence="3">The sequence shown here is derived from an EMBL/GenBank/DDBJ whole genome shotgun (WGS) entry which is preliminary data.</text>
</comment>
<feature type="compositionally biased region" description="Polar residues" evidence="1">
    <location>
        <begin position="238"/>
        <end position="260"/>
    </location>
</feature>
<feature type="compositionally biased region" description="Polar residues" evidence="1">
    <location>
        <begin position="268"/>
        <end position="277"/>
    </location>
</feature>